<dbReference type="GO" id="GO:0009927">
    <property type="term" value="F:histidine phosphotransfer kinase activity"/>
    <property type="evidence" value="ECO:0007669"/>
    <property type="project" value="TreeGrafter"/>
</dbReference>
<dbReference type="PANTHER" id="PTHR43047">
    <property type="entry name" value="TWO-COMPONENT HISTIDINE PROTEIN KINASE"/>
    <property type="match status" value="1"/>
</dbReference>
<dbReference type="EC" id="2.7.13.3" evidence="2"/>
<dbReference type="PROSITE" id="PS50109">
    <property type="entry name" value="HIS_KIN"/>
    <property type="match status" value="1"/>
</dbReference>
<name>A0A918KN62_9ACTN</name>
<evidence type="ECO:0000313" key="8">
    <source>
        <dbReference type="Proteomes" id="UP000619244"/>
    </source>
</evidence>
<dbReference type="SUPFAM" id="SSF55874">
    <property type="entry name" value="ATPase domain of HSP90 chaperone/DNA topoisomerase II/histidine kinase"/>
    <property type="match status" value="1"/>
</dbReference>
<keyword evidence="5" id="KW-0902">Two-component regulatory system</keyword>
<reference evidence="7" key="2">
    <citation type="submission" date="2020-09" db="EMBL/GenBank/DDBJ databases">
        <authorList>
            <person name="Sun Q."/>
            <person name="Ohkuma M."/>
        </authorList>
    </citation>
    <scope>NUCLEOTIDE SEQUENCE</scope>
    <source>
        <strain evidence="7">JCM 4790</strain>
    </source>
</reference>
<keyword evidence="8" id="KW-1185">Reference proteome</keyword>
<accession>A0A918KN62</accession>
<dbReference type="GO" id="GO:0005886">
    <property type="term" value="C:plasma membrane"/>
    <property type="evidence" value="ECO:0007669"/>
    <property type="project" value="TreeGrafter"/>
</dbReference>
<gene>
    <name evidence="7" type="ORF">GCM10010358_24680</name>
</gene>
<dbReference type="PRINTS" id="PR00344">
    <property type="entry name" value="BCTRLSENSOR"/>
</dbReference>
<evidence type="ECO:0000256" key="1">
    <source>
        <dbReference type="ARBA" id="ARBA00000085"/>
    </source>
</evidence>
<dbReference type="Proteomes" id="UP000619244">
    <property type="component" value="Unassembled WGS sequence"/>
</dbReference>
<keyword evidence="3" id="KW-0808">Transferase</keyword>
<dbReference type="AlphaFoldDB" id="A0A918KN62"/>
<dbReference type="InterPro" id="IPR036890">
    <property type="entry name" value="HATPase_C_sf"/>
</dbReference>
<dbReference type="PANTHER" id="PTHR43047:SF72">
    <property type="entry name" value="OSMOSENSING HISTIDINE PROTEIN KINASE SLN1"/>
    <property type="match status" value="1"/>
</dbReference>
<dbReference type="Gene3D" id="3.30.565.10">
    <property type="entry name" value="Histidine kinase-like ATPase, C-terminal domain"/>
    <property type="match status" value="1"/>
</dbReference>
<proteinExistence type="predicted"/>
<feature type="domain" description="Histidine kinase" evidence="6">
    <location>
        <begin position="1"/>
        <end position="78"/>
    </location>
</feature>
<evidence type="ECO:0000256" key="4">
    <source>
        <dbReference type="ARBA" id="ARBA00022777"/>
    </source>
</evidence>
<evidence type="ECO:0000256" key="2">
    <source>
        <dbReference type="ARBA" id="ARBA00012438"/>
    </source>
</evidence>
<dbReference type="SMART" id="SM00387">
    <property type="entry name" value="HATPase_c"/>
    <property type="match status" value="1"/>
</dbReference>
<evidence type="ECO:0000256" key="5">
    <source>
        <dbReference type="ARBA" id="ARBA00023012"/>
    </source>
</evidence>
<dbReference type="GO" id="GO:0000155">
    <property type="term" value="F:phosphorelay sensor kinase activity"/>
    <property type="evidence" value="ECO:0007669"/>
    <property type="project" value="TreeGrafter"/>
</dbReference>
<dbReference type="InterPro" id="IPR005467">
    <property type="entry name" value="His_kinase_dom"/>
</dbReference>
<sequence>MAGAVAIEVKDTGSGISHEDLPRVFDRFWRAEQSRSRRTGGSGPGLSIVGQLVQAHGGDVCVTSRPHVETVFLVRLPC</sequence>
<dbReference type="InterPro" id="IPR003594">
    <property type="entry name" value="HATPase_dom"/>
</dbReference>
<comment type="catalytic activity">
    <reaction evidence="1">
        <text>ATP + protein L-histidine = ADP + protein N-phospho-L-histidine.</text>
        <dbReference type="EC" id="2.7.13.3"/>
    </reaction>
</comment>
<evidence type="ECO:0000259" key="6">
    <source>
        <dbReference type="PROSITE" id="PS50109"/>
    </source>
</evidence>
<dbReference type="EMBL" id="BMVU01000008">
    <property type="protein sequence ID" value="GGX69302.1"/>
    <property type="molecule type" value="Genomic_DNA"/>
</dbReference>
<organism evidence="7 8">
    <name type="scientific">Streptomyces minutiscleroticus</name>
    <dbReference type="NCBI Taxonomy" id="68238"/>
    <lineage>
        <taxon>Bacteria</taxon>
        <taxon>Bacillati</taxon>
        <taxon>Actinomycetota</taxon>
        <taxon>Actinomycetes</taxon>
        <taxon>Kitasatosporales</taxon>
        <taxon>Streptomycetaceae</taxon>
        <taxon>Streptomyces</taxon>
    </lineage>
</organism>
<dbReference type="InterPro" id="IPR004358">
    <property type="entry name" value="Sig_transdc_His_kin-like_C"/>
</dbReference>
<comment type="caution">
    <text evidence="7">The sequence shown here is derived from an EMBL/GenBank/DDBJ whole genome shotgun (WGS) entry which is preliminary data.</text>
</comment>
<evidence type="ECO:0000313" key="7">
    <source>
        <dbReference type="EMBL" id="GGX69302.1"/>
    </source>
</evidence>
<evidence type="ECO:0000256" key="3">
    <source>
        <dbReference type="ARBA" id="ARBA00022679"/>
    </source>
</evidence>
<dbReference type="Pfam" id="PF02518">
    <property type="entry name" value="HATPase_c"/>
    <property type="match status" value="1"/>
</dbReference>
<protein>
    <recommendedName>
        <fullName evidence="2">histidine kinase</fullName>
        <ecNumber evidence="2">2.7.13.3</ecNumber>
    </recommendedName>
</protein>
<reference evidence="7" key="1">
    <citation type="journal article" date="2014" name="Int. J. Syst. Evol. Microbiol.">
        <title>Complete genome sequence of Corynebacterium casei LMG S-19264T (=DSM 44701T), isolated from a smear-ripened cheese.</title>
        <authorList>
            <consortium name="US DOE Joint Genome Institute (JGI-PGF)"/>
            <person name="Walter F."/>
            <person name="Albersmeier A."/>
            <person name="Kalinowski J."/>
            <person name="Ruckert C."/>
        </authorList>
    </citation>
    <scope>NUCLEOTIDE SEQUENCE</scope>
    <source>
        <strain evidence="7">JCM 4790</strain>
    </source>
</reference>
<keyword evidence="4" id="KW-0418">Kinase</keyword>